<gene>
    <name evidence="1" type="ORF">O181_034826</name>
</gene>
<dbReference type="EMBL" id="AVOT02012920">
    <property type="protein sequence ID" value="MBW0495111.1"/>
    <property type="molecule type" value="Genomic_DNA"/>
</dbReference>
<proteinExistence type="predicted"/>
<dbReference type="Proteomes" id="UP000765509">
    <property type="component" value="Unassembled WGS sequence"/>
</dbReference>
<name>A0A9Q3D763_9BASI</name>
<comment type="caution">
    <text evidence="1">The sequence shown here is derived from an EMBL/GenBank/DDBJ whole genome shotgun (WGS) entry which is preliminary data.</text>
</comment>
<organism evidence="1 2">
    <name type="scientific">Austropuccinia psidii MF-1</name>
    <dbReference type="NCBI Taxonomy" id="1389203"/>
    <lineage>
        <taxon>Eukaryota</taxon>
        <taxon>Fungi</taxon>
        <taxon>Dikarya</taxon>
        <taxon>Basidiomycota</taxon>
        <taxon>Pucciniomycotina</taxon>
        <taxon>Pucciniomycetes</taxon>
        <taxon>Pucciniales</taxon>
        <taxon>Sphaerophragmiaceae</taxon>
        <taxon>Austropuccinia</taxon>
    </lineage>
</organism>
<dbReference type="AlphaFoldDB" id="A0A9Q3D763"/>
<accession>A0A9Q3D763</accession>
<keyword evidence="2" id="KW-1185">Reference proteome</keyword>
<sequence>MGKSPFLIEKRWNPLLPVGHLKKNLLTINPKSQRFLEKWKKTCDTAERCIAEETEYNKKRYDQIHGEPEFQKGYQELVSTLNFNSLKGPKEVIDAFVRPFTITRLIRRSSVEAIFPEGIYRKNKAFSMSLAKPYHQNGDKTHQEQEKD</sequence>
<dbReference type="OrthoDB" id="3158924at2759"/>
<reference evidence="1" key="1">
    <citation type="submission" date="2021-03" db="EMBL/GenBank/DDBJ databases">
        <title>Draft genome sequence of rust myrtle Austropuccinia psidii MF-1, a brazilian biotype.</title>
        <authorList>
            <person name="Quecine M.C."/>
            <person name="Pachon D.M.R."/>
            <person name="Bonatelli M.L."/>
            <person name="Correr F.H."/>
            <person name="Franceschini L.M."/>
            <person name="Leite T.F."/>
            <person name="Margarido G.R.A."/>
            <person name="Almeida C.A."/>
            <person name="Ferrarezi J.A."/>
            <person name="Labate C.A."/>
        </authorList>
    </citation>
    <scope>NUCLEOTIDE SEQUENCE</scope>
    <source>
        <strain evidence="1">MF-1</strain>
    </source>
</reference>
<protein>
    <submittedName>
        <fullName evidence="1">Uncharacterized protein</fullName>
    </submittedName>
</protein>
<evidence type="ECO:0000313" key="2">
    <source>
        <dbReference type="Proteomes" id="UP000765509"/>
    </source>
</evidence>
<evidence type="ECO:0000313" key="1">
    <source>
        <dbReference type="EMBL" id="MBW0495111.1"/>
    </source>
</evidence>